<keyword evidence="16" id="KW-1185">Reference proteome</keyword>
<dbReference type="InterPro" id="IPR000070">
    <property type="entry name" value="Pectinesterase_cat"/>
</dbReference>
<evidence type="ECO:0000256" key="7">
    <source>
        <dbReference type="ARBA" id="ARBA00022729"/>
    </source>
</evidence>
<dbReference type="InterPro" id="IPR033131">
    <property type="entry name" value="Pectinesterase_Asp_AS"/>
</dbReference>
<evidence type="ECO:0000256" key="10">
    <source>
        <dbReference type="ARBA" id="ARBA00047928"/>
    </source>
</evidence>
<dbReference type="Proteomes" id="UP000012960">
    <property type="component" value="Unplaced"/>
</dbReference>
<dbReference type="InterPro" id="IPR012334">
    <property type="entry name" value="Pectin_lyas_fold"/>
</dbReference>
<dbReference type="EnsemblPlants" id="Ma08_t34870.1">
    <property type="protein sequence ID" value="Ma08_p34870.1"/>
    <property type="gene ID" value="Ma08_g34870"/>
</dbReference>
<feature type="signal peptide" evidence="12">
    <location>
        <begin position="1"/>
        <end position="29"/>
    </location>
</feature>
<evidence type="ECO:0000256" key="6">
    <source>
        <dbReference type="ARBA" id="ARBA00022525"/>
    </source>
</evidence>
<evidence type="ECO:0000313" key="16">
    <source>
        <dbReference type="Proteomes" id="UP000012960"/>
    </source>
</evidence>
<keyword evidence="6" id="KW-0964">Secreted</keyword>
<evidence type="ECO:0000256" key="1">
    <source>
        <dbReference type="ARBA" id="ARBA00004191"/>
    </source>
</evidence>
<evidence type="ECO:0000256" key="12">
    <source>
        <dbReference type="RuleBase" id="RU000589"/>
    </source>
</evidence>
<evidence type="ECO:0000256" key="11">
    <source>
        <dbReference type="PROSITE-ProRule" id="PRU10040"/>
    </source>
</evidence>
<dbReference type="PANTHER" id="PTHR31321:SF81">
    <property type="entry name" value="PECTINESTERASE"/>
    <property type="match status" value="1"/>
</dbReference>
<dbReference type="SUPFAM" id="SSF51126">
    <property type="entry name" value="Pectin lyase-like"/>
    <property type="match status" value="1"/>
</dbReference>
<dbReference type="GO" id="GO:0045490">
    <property type="term" value="P:pectin catabolic process"/>
    <property type="evidence" value="ECO:0000318"/>
    <property type="project" value="GO_Central"/>
</dbReference>
<dbReference type="GO" id="GO:0030599">
    <property type="term" value="F:pectinesterase activity"/>
    <property type="evidence" value="ECO:0000318"/>
    <property type="project" value="GO_Central"/>
</dbReference>
<gene>
    <name evidence="14" type="ORF">GSMUA_95620.1</name>
</gene>
<sequence>MAPHLTTIHYLFPSVRVLTFLSLASLSASLENGDDFVRWVSWNVENYKQQSAATFRPSFVFGEPGVVGPRAIDLKLSKAEAAAVRYIVSQDGTGNYRSIREAIGTIPLHNTRRVILEIRPGIYREKIVIPKSMPFITLLGDPASPPIISGNDTAAKMGDNGRALKTFRSPTVAVNSNFFLAAYIQFENTAPVPDVGQRGGQAVAVRVSGDKAAFYNCSFYGEQDTLYDHKGLHYFKNCFIQGSVDFIFGYGRSLYENCYLNSVAKKVAALTAQKRNMASMESGFSFVRSTITGSGLVYLGRAWGDHSRVVFSYTFMDKVVIPQGWNSWRIHRPEARSGVYYGEFQCGGPGANWTGRVHWARLLTHEEAQPFLGTYYVNGDSWLLGPPST</sequence>
<dbReference type="InterPro" id="IPR011050">
    <property type="entry name" value="Pectin_lyase_fold/virulence"/>
</dbReference>
<keyword evidence="9 12" id="KW-0063">Aspartyl esterase</keyword>
<keyword evidence="7 12" id="KW-0732">Signal</keyword>
<dbReference type="PANTHER" id="PTHR31321">
    <property type="entry name" value="ACYL-COA THIOESTER HYDROLASE YBHC-RELATED"/>
    <property type="match status" value="1"/>
</dbReference>
<dbReference type="EMBL" id="HG996472">
    <property type="protein sequence ID" value="CAG1833641.1"/>
    <property type="molecule type" value="Genomic_DNA"/>
</dbReference>
<dbReference type="FunCoup" id="A0A804KE77">
    <property type="interactions" value="98"/>
</dbReference>
<dbReference type="Gramene" id="Ma08_t34870.1">
    <property type="protein sequence ID" value="Ma08_p34870.1"/>
    <property type="gene ID" value="Ma08_g34870"/>
</dbReference>
<keyword evidence="5" id="KW-0134">Cell wall</keyword>
<reference evidence="15" key="2">
    <citation type="submission" date="2021-05" db="UniProtKB">
        <authorList>
            <consortium name="EnsemblPlants"/>
        </authorList>
    </citation>
    <scope>IDENTIFICATION</scope>
    <source>
        <strain evidence="15">subsp. malaccensis</strain>
    </source>
</reference>
<evidence type="ECO:0000313" key="14">
    <source>
        <dbReference type="EMBL" id="CAG1833641.1"/>
    </source>
</evidence>
<evidence type="ECO:0000256" key="5">
    <source>
        <dbReference type="ARBA" id="ARBA00022512"/>
    </source>
</evidence>
<comment type="subcellular location">
    <subcellularLocation>
        <location evidence="1">Secreted</location>
        <location evidence="1">Cell wall</location>
    </subcellularLocation>
</comment>
<evidence type="ECO:0000256" key="8">
    <source>
        <dbReference type="ARBA" id="ARBA00022801"/>
    </source>
</evidence>
<dbReference type="FunFam" id="2.160.20.10:FF:000008">
    <property type="entry name" value="Pectinesterase"/>
    <property type="match status" value="1"/>
</dbReference>
<dbReference type="AlphaFoldDB" id="A0A804KE77"/>
<dbReference type="UniPathway" id="UPA00545">
    <property type="reaction ID" value="UER00823"/>
</dbReference>
<organism evidence="15 16">
    <name type="scientific">Musa acuminata subsp. malaccensis</name>
    <name type="common">Wild banana</name>
    <name type="synonym">Musa malaccensis</name>
    <dbReference type="NCBI Taxonomy" id="214687"/>
    <lineage>
        <taxon>Eukaryota</taxon>
        <taxon>Viridiplantae</taxon>
        <taxon>Streptophyta</taxon>
        <taxon>Embryophyta</taxon>
        <taxon>Tracheophyta</taxon>
        <taxon>Spermatophyta</taxon>
        <taxon>Magnoliopsida</taxon>
        <taxon>Liliopsida</taxon>
        <taxon>Zingiberales</taxon>
        <taxon>Musaceae</taxon>
        <taxon>Musa</taxon>
    </lineage>
</organism>
<feature type="active site" evidence="11">
    <location>
        <position position="245"/>
    </location>
</feature>
<evidence type="ECO:0000256" key="4">
    <source>
        <dbReference type="ARBA" id="ARBA00013229"/>
    </source>
</evidence>
<feature type="domain" description="Pectinesterase catalytic" evidence="13">
    <location>
        <begin position="87"/>
        <end position="380"/>
    </location>
</feature>
<evidence type="ECO:0000259" key="13">
    <source>
        <dbReference type="Pfam" id="PF01095"/>
    </source>
</evidence>
<dbReference type="OMA" id="WARMLTD"/>
<evidence type="ECO:0000256" key="9">
    <source>
        <dbReference type="ARBA" id="ARBA00023085"/>
    </source>
</evidence>
<feature type="chain" id="PRO_5043080581" description="Pectinesterase" evidence="12">
    <location>
        <begin position="30"/>
        <end position="389"/>
    </location>
</feature>
<comment type="pathway">
    <text evidence="2 12">Glycan metabolism; pectin degradation; 2-dehydro-3-deoxy-D-gluconate from pectin: step 1/5.</text>
</comment>
<comment type="catalytic activity">
    <reaction evidence="10 12">
        <text>[(1-&gt;4)-alpha-D-galacturonosyl methyl ester](n) + n H2O = [(1-&gt;4)-alpha-D-galacturonosyl](n) + n methanol + n H(+)</text>
        <dbReference type="Rhea" id="RHEA:22380"/>
        <dbReference type="Rhea" id="RHEA-COMP:14570"/>
        <dbReference type="Rhea" id="RHEA-COMP:14573"/>
        <dbReference type="ChEBI" id="CHEBI:15377"/>
        <dbReference type="ChEBI" id="CHEBI:15378"/>
        <dbReference type="ChEBI" id="CHEBI:17790"/>
        <dbReference type="ChEBI" id="CHEBI:140522"/>
        <dbReference type="ChEBI" id="CHEBI:140523"/>
        <dbReference type="EC" id="3.1.1.11"/>
    </reaction>
</comment>
<proteinExistence type="inferred from homology"/>
<dbReference type="Pfam" id="PF01095">
    <property type="entry name" value="Pectinesterase"/>
    <property type="match status" value="1"/>
</dbReference>
<evidence type="ECO:0000256" key="3">
    <source>
        <dbReference type="ARBA" id="ARBA00008891"/>
    </source>
</evidence>
<protein>
    <recommendedName>
        <fullName evidence="4 12">Pectinesterase</fullName>
        <ecNumber evidence="4 12">3.1.1.11</ecNumber>
    </recommendedName>
</protein>
<dbReference type="SMR" id="A0A804KE77"/>
<name>A0A804KE77_MUSAM</name>
<dbReference type="OrthoDB" id="2019149at2759"/>
<reference evidence="14" key="1">
    <citation type="submission" date="2021-03" db="EMBL/GenBank/DDBJ databases">
        <authorList>
            <consortium name="Genoscope - CEA"/>
            <person name="William W."/>
        </authorList>
    </citation>
    <scope>NUCLEOTIDE SEQUENCE</scope>
    <source>
        <strain evidence="14">Doubled-haploid Pahang</strain>
    </source>
</reference>
<dbReference type="GO" id="GO:0042545">
    <property type="term" value="P:cell wall modification"/>
    <property type="evidence" value="ECO:0007669"/>
    <property type="project" value="UniProtKB-UniRule"/>
</dbReference>
<evidence type="ECO:0000256" key="2">
    <source>
        <dbReference type="ARBA" id="ARBA00005184"/>
    </source>
</evidence>
<evidence type="ECO:0000313" key="15">
    <source>
        <dbReference type="EnsemblPlants" id="Ma08_p34870.1"/>
    </source>
</evidence>
<comment type="similarity">
    <text evidence="3">Belongs to the pectinesterase family.</text>
</comment>
<dbReference type="Gene3D" id="2.160.20.10">
    <property type="entry name" value="Single-stranded right-handed beta-helix, Pectin lyase-like"/>
    <property type="match status" value="1"/>
</dbReference>
<accession>A0A804KE77</accession>
<keyword evidence="8 12" id="KW-0378">Hydrolase</keyword>
<dbReference type="PROSITE" id="PS00503">
    <property type="entry name" value="PECTINESTERASE_2"/>
    <property type="match status" value="1"/>
</dbReference>
<dbReference type="EC" id="3.1.1.11" evidence="4 12"/>